<feature type="domain" description="Glycosyltransferase subfamily 4-like N-terminal" evidence="2">
    <location>
        <begin position="26"/>
        <end position="198"/>
    </location>
</feature>
<reference evidence="4" key="1">
    <citation type="submission" date="2012-11" db="EMBL/GenBank/DDBJ databases">
        <authorList>
            <person name="Lucero-Rivera Y.E."/>
            <person name="Tovar-Ramirez D."/>
        </authorList>
    </citation>
    <scope>NUCLEOTIDE SEQUENCE [LARGE SCALE GENOMIC DNA]</scope>
    <source>
        <strain evidence="4">Araruama</strain>
    </source>
</reference>
<evidence type="ECO:0000313" key="4">
    <source>
        <dbReference type="Proteomes" id="UP000189670"/>
    </source>
</evidence>
<dbReference type="PANTHER" id="PTHR45947">
    <property type="entry name" value="SULFOQUINOVOSYL TRANSFERASE SQD2"/>
    <property type="match status" value="1"/>
</dbReference>
<dbReference type="AlphaFoldDB" id="A0A1V1PEC0"/>
<organism evidence="3 4">
    <name type="scientific">Candidatus Magnetoglobus multicellularis str. Araruama</name>
    <dbReference type="NCBI Taxonomy" id="890399"/>
    <lineage>
        <taxon>Bacteria</taxon>
        <taxon>Pseudomonadati</taxon>
        <taxon>Thermodesulfobacteriota</taxon>
        <taxon>Desulfobacteria</taxon>
        <taxon>Desulfobacterales</taxon>
        <taxon>Desulfobacteraceae</taxon>
        <taxon>Candidatus Magnetoglobus</taxon>
    </lineage>
</organism>
<proteinExistence type="predicted"/>
<sequence>MVKVGRIVFISMQILMINYEFPPVGGGAGRATQNISKELVKMGTHVTVLTSAGKNITGNTVIDGVHIHFIKTHRKSVHHTGMFAVAEFLIKGMMYAKRLIYHHKYDLIHYFFSIPTGLLSFSLNKKIPYIVSLRGGDVPEYISGEVQYLHQVMQPLNRTIWRGASDIVALSHDLGKVAKIIEPERDYRVIYNGVDTDRFKPSSHAKQNRLEIQLLSVCRLLPWKGLQYLLTALQLIDNQRIHLTIVGTGHYEQVLKKQTVASNLTNRVSFVGAIAHEQLPEIYNQADIFVLPSFGDSFGQVFTEAMACGLPVIAARHGGVQEFVEDGINGFLVPPHDSKTLAIMIDRLAVSPKLRTTMRENNIQKVKSHFSWYYIAKQYKGVYKQVLQSV</sequence>
<evidence type="ECO:0000259" key="2">
    <source>
        <dbReference type="Pfam" id="PF13439"/>
    </source>
</evidence>
<dbReference type="InterPro" id="IPR028098">
    <property type="entry name" value="Glyco_trans_4-like_N"/>
</dbReference>
<dbReference type="GO" id="GO:0016757">
    <property type="term" value="F:glycosyltransferase activity"/>
    <property type="evidence" value="ECO:0007669"/>
    <property type="project" value="InterPro"/>
</dbReference>
<dbReference type="Proteomes" id="UP000189670">
    <property type="component" value="Unassembled WGS sequence"/>
</dbReference>
<dbReference type="InterPro" id="IPR001296">
    <property type="entry name" value="Glyco_trans_1"/>
</dbReference>
<evidence type="ECO:0000313" key="3">
    <source>
        <dbReference type="EMBL" id="ETR73128.1"/>
    </source>
</evidence>
<dbReference type="SUPFAM" id="SSF53756">
    <property type="entry name" value="UDP-Glycosyltransferase/glycogen phosphorylase"/>
    <property type="match status" value="1"/>
</dbReference>
<protein>
    <submittedName>
        <fullName evidence="3">Glycosyltransferase</fullName>
    </submittedName>
</protein>
<comment type="caution">
    <text evidence="3">The sequence shown here is derived from an EMBL/GenBank/DDBJ whole genome shotgun (WGS) entry which is preliminary data.</text>
</comment>
<feature type="domain" description="Glycosyl transferase family 1" evidence="1">
    <location>
        <begin position="211"/>
        <end position="364"/>
    </location>
</feature>
<dbReference type="EMBL" id="ATBP01000086">
    <property type="protein sequence ID" value="ETR73128.1"/>
    <property type="molecule type" value="Genomic_DNA"/>
</dbReference>
<dbReference type="PANTHER" id="PTHR45947:SF3">
    <property type="entry name" value="SULFOQUINOVOSYL TRANSFERASE SQD2"/>
    <property type="match status" value="1"/>
</dbReference>
<accession>A0A1V1PEC0</accession>
<name>A0A1V1PEC0_9BACT</name>
<gene>
    <name evidence="3" type="ORF">OMM_01186</name>
</gene>
<dbReference type="Gene3D" id="3.40.50.2000">
    <property type="entry name" value="Glycogen Phosphorylase B"/>
    <property type="match status" value="2"/>
</dbReference>
<dbReference type="InterPro" id="IPR050194">
    <property type="entry name" value="Glycosyltransferase_grp1"/>
</dbReference>
<dbReference type="CDD" id="cd03801">
    <property type="entry name" value="GT4_PimA-like"/>
    <property type="match status" value="1"/>
</dbReference>
<evidence type="ECO:0000259" key="1">
    <source>
        <dbReference type="Pfam" id="PF00534"/>
    </source>
</evidence>
<keyword evidence="3" id="KW-0808">Transferase</keyword>
<dbReference type="Pfam" id="PF00534">
    <property type="entry name" value="Glycos_transf_1"/>
    <property type="match status" value="1"/>
</dbReference>
<dbReference type="Pfam" id="PF13439">
    <property type="entry name" value="Glyco_transf_4"/>
    <property type="match status" value="1"/>
</dbReference>